<dbReference type="GO" id="GO:0005634">
    <property type="term" value="C:nucleus"/>
    <property type="evidence" value="ECO:0007669"/>
    <property type="project" value="TreeGrafter"/>
</dbReference>
<keyword evidence="1" id="KW-0489">Methyltransferase</keyword>
<reference evidence="1 2" key="1">
    <citation type="journal article" date="2018" name="Mol. Plant">
        <title>The genome of Artemisia annua provides insight into the evolution of Asteraceae family and artemisinin biosynthesis.</title>
        <authorList>
            <person name="Shen Q."/>
            <person name="Zhang L."/>
            <person name="Liao Z."/>
            <person name="Wang S."/>
            <person name="Yan T."/>
            <person name="Shi P."/>
            <person name="Liu M."/>
            <person name="Fu X."/>
            <person name="Pan Q."/>
            <person name="Wang Y."/>
            <person name="Lv Z."/>
            <person name="Lu X."/>
            <person name="Zhang F."/>
            <person name="Jiang W."/>
            <person name="Ma Y."/>
            <person name="Chen M."/>
            <person name="Hao X."/>
            <person name="Li L."/>
            <person name="Tang Y."/>
            <person name="Lv G."/>
            <person name="Zhou Y."/>
            <person name="Sun X."/>
            <person name="Brodelius P.E."/>
            <person name="Rose J.K.C."/>
            <person name="Tang K."/>
        </authorList>
    </citation>
    <scope>NUCLEOTIDE SEQUENCE [LARGE SCALE GENOMIC DNA]</scope>
    <source>
        <strain evidence="2">cv. Huhao1</strain>
        <tissue evidence="1">Leaf</tissue>
    </source>
</reference>
<organism evidence="1 2">
    <name type="scientific">Artemisia annua</name>
    <name type="common">Sweet wormwood</name>
    <dbReference type="NCBI Taxonomy" id="35608"/>
    <lineage>
        <taxon>Eukaryota</taxon>
        <taxon>Viridiplantae</taxon>
        <taxon>Streptophyta</taxon>
        <taxon>Embryophyta</taxon>
        <taxon>Tracheophyta</taxon>
        <taxon>Spermatophyta</taxon>
        <taxon>Magnoliopsida</taxon>
        <taxon>eudicotyledons</taxon>
        <taxon>Gunneridae</taxon>
        <taxon>Pentapetalae</taxon>
        <taxon>asterids</taxon>
        <taxon>campanulids</taxon>
        <taxon>Asterales</taxon>
        <taxon>Asteraceae</taxon>
        <taxon>Asteroideae</taxon>
        <taxon>Anthemideae</taxon>
        <taxon>Artemisiinae</taxon>
        <taxon>Artemisia</taxon>
    </lineage>
</organism>
<protein>
    <submittedName>
        <fullName evidence="1">C-5 cytosine methyltransferase</fullName>
    </submittedName>
</protein>
<dbReference type="STRING" id="35608.A0A2U1PDF4"/>
<dbReference type="GO" id="GO:0003886">
    <property type="term" value="F:DNA (cytosine-5-)-methyltransferase activity"/>
    <property type="evidence" value="ECO:0007669"/>
    <property type="project" value="TreeGrafter"/>
</dbReference>
<name>A0A2U1PDF4_ARTAN</name>
<dbReference type="OrthoDB" id="641149at2759"/>
<accession>A0A2U1PDF4</accession>
<dbReference type="Proteomes" id="UP000245207">
    <property type="component" value="Unassembled WGS sequence"/>
</dbReference>
<dbReference type="EMBL" id="PKPP01001308">
    <property type="protein sequence ID" value="PWA83768.1"/>
    <property type="molecule type" value="Genomic_DNA"/>
</dbReference>
<dbReference type="PANTHER" id="PTHR23068:SF25">
    <property type="entry name" value="DNA (CYTOSINE-5)-METHYLTRANSFERASE DRM2"/>
    <property type="match status" value="1"/>
</dbReference>
<gene>
    <name evidence="1" type="ORF">CTI12_AA117600</name>
</gene>
<dbReference type="AlphaFoldDB" id="A0A2U1PDF4"/>
<proteinExistence type="predicted"/>
<evidence type="ECO:0000313" key="2">
    <source>
        <dbReference type="Proteomes" id="UP000245207"/>
    </source>
</evidence>
<keyword evidence="2" id="KW-1185">Reference proteome</keyword>
<dbReference type="PANTHER" id="PTHR23068">
    <property type="entry name" value="DNA CYTOSINE-5- -METHYLTRANSFERASE 3-RELATED"/>
    <property type="match status" value="1"/>
</dbReference>
<comment type="caution">
    <text evidence="1">The sequence shown here is derived from an EMBL/GenBank/DDBJ whole genome shotgun (WGS) entry which is preliminary data.</text>
</comment>
<keyword evidence="1" id="KW-0808">Transferase</keyword>
<sequence length="116" mass="13421">MNSETPTKIFVNAKLKKRKHNQEALKRTKKRGPLAEQDEAIRLPNPMIGFDVPYISSVVTYRVIDHFPKQPEGPPFFYYENFTLATKGDWKENSGFLYEIAPEFVDSKYFCAAART</sequence>
<evidence type="ECO:0000313" key="1">
    <source>
        <dbReference type="EMBL" id="PWA83768.1"/>
    </source>
</evidence>
<dbReference type="InterPro" id="IPR050390">
    <property type="entry name" value="C5-Methyltransferase"/>
</dbReference>
<dbReference type="GO" id="GO:0032259">
    <property type="term" value="P:methylation"/>
    <property type="evidence" value="ECO:0007669"/>
    <property type="project" value="UniProtKB-KW"/>
</dbReference>